<organism evidence="1 2">
    <name type="scientific">Paramuricea clavata</name>
    <name type="common">Red gorgonian</name>
    <name type="synonym">Violescent sea-whip</name>
    <dbReference type="NCBI Taxonomy" id="317549"/>
    <lineage>
        <taxon>Eukaryota</taxon>
        <taxon>Metazoa</taxon>
        <taxon>Cnidaria</taxon>
        <taxon>Anthozoa</taxon>
        <taxon>Octocorallia</taxon>
        <taxon>Malacalcyonacea</taxon>
        <taxon>Plexauridae</taxon>
        <taxon>Paramuricea</taxon>
    </lineage>
</organism>
<dbReference type="EMBL" id="CACRXK020000387">
    <property type="protein sequence ID" value="CAB3981421.1"/>
    <property type="molecule type" value="Genomic_DNA"/>
</dbReference>
<reference evidence="1" key="1">
    <citation type="submission" date="2020-04" db="EMBL/GenBank/DDBJ databases">
        <authorList>
            <person name="Alioto T."/>
            <person name="Alioto T."/>
            <person name="Gomez Garrido J."/>
        </authorList>
    </citation>
    <scope>NUCLEOTIDE SEQUENCE</scope>
    <source>
        <strain evidence="1">A484AB</strain>
    </source>
</reference>
<evidence type="ECO:0000313" key="1">
    <source>
        <dbReference type="EMBL" id="CAB3981421.1"/>
    </source>
</evidence>
<accession>A0A7D9HCP6</accession>
<dbReference type="Proteomes" id="UP001152795">
    <property type="component" value="Unassembled WGS sequence"/>
</dbReference>
<name>A0A7D9HCP6_PARCT</name>
<sequence length="238" mass="27354">MQLNKSSPYSNWSNVFNTTKTCKKLPCGVKNIRLELRTQKPYQKEEELKSKLHWKPALLSETDKTQLKYITQELSSLTRNANCYPGEYPTAQGNTVITSNSSDENQKLNVYYNCWYELKMAAVDDLYSPTKVAGERTRIFRVPKCILISGDEICGCPSLDEGTVHIKDSINARFTRDTRNNNHVTMFLKWTDVTWKNAKKITYFKVQISNGRSLILKEYVSAFSNVSDRSTMNYLTAV</sequence>
<proteinExistence type="predicted"/>
<gene>
    <name evidence="1" type="ORF">PACLA_8A048575</name>
</gene>
<evidence type="ECO:0000313" key="2">
    <source>
        <dbReference type="Proteomes" id="UP001152795"/>
    </source>
</evidence>
<protein>
    <submittedName>
        <fullName evidence="1">Uncharacterized protein</fullName>
    </submittedName>
</protein>
<dbReference type="AlphaFoldDB" id="A0A7D9HCP6"/>
<comment type="caution">
    <text evidence="1">The sequence shown here is derived from an EMBL/GenBank/DDBJ whole genome shotgun (WGS) entry which is preliminary data.</text>
</comment>
<keyword evidence="2" id="KW-1185">Reference proteome</keyword>